<reference evidence="8 9" key="1">
    <citation type="submission" date="2020-10" db="EMBL/GenBank/DDBJ databases">
        <title>The Coptis chinensis genome and diversification of protoberbering-type alkaloids.</title>
        <authorList>
            <person name="Wang B."/>
            <person name="Shu S."/>
            <person name="Song C."/>
            <person name="Liu Y."/>
        </authorList>
    </citation>
    <scope>NUCLEOTIDE SEQUENCE [LARGE SCALE GENOMIC DNA]</scope>
    <source>
        <strain evidence="8">HL-2020</strain>
        <tissue evidence="8">Leaf</tissue>
    </source>
</reference>
<dbReference type="CDD" id="cd14798">
    <property type="entry name" value="RX-CC_like"/>
    <property type="match status" value="1"/>
</dbReference>
<dbReference type="Pfam" id="PF23559">
    <property type="entry name" value="WHD_DRP"/>
    <property type="match status" value="1"/>
</dbReference>
<dbReference type="InterPro" id="IPR055414">
    <property type="entry name" value="LRR_R13L4/SHOC2-like"/>
</dbReference>
<keyword evidence="2" id="KW-0547">Nucleotide-binding</keyword>
<dbReference type="GO" id="GO:0006952">
    <property type="term" value="P:defense response"/>
    <property type="evidence" value="ECO:0007669"/>
    <property type="project" value="UniProtKB-KW"/>
</dbReference>
<protein>
    <recommendedName>
        <fullName evidence="10">Rx N-terminal domain-containing protein</fullName>
    </recommendedName>
</protein>
<dbReference type="Gene3D" id="1.20.5.4130">
    <property type="match status" value="1"/>
</dbReference>
<keyword evidence="1" id="KW-0677">Repeat</keyword>
<evidence type="ECO:0000259" key="6">
    <source>
        <dbReference type="Pfam" id="PF23559"/>
    </source>
</evidence>
<organism evidence="8 9">
    <name type="scientific">Coptis chinensis</name>
    <dbReference type="NCBI Taxonomy" id="261450"/>
    <lineage>
        <taxon>Eukaryota</taxon>
        <taxon>Viridiplantae</taxon>
        <taxon>Streptophyta</taxon>
        <taxon>Embryophyta</taxon>
        <taxon>Tracheophyta</taxon>
        <taxon>Spermatophyta</taxon>
        <taxon>Magnoliopsida</taxon>
        <taxon>Ranunculales</taxon>
        <taxon>Ranunculaceae</taxon>
        <taxon>Coptidoideae</taxon>
        <taxon>Coptis</taxon>
    </lineage>
</organism>
<dbReference type="GO" id="GO:0000166">
    <property type="term" value="F:nucleotide binding"/>
    <property type="evidence" value="ECO:0007669"/>
    <property type="project" value="UniProtKB-KW"/>
</dbReference>
<dbReference type="InterPro" id="IPR058922">
    <property type="entry name" value="WHD_DRP"/>
</dbReference>
<comment type="caution">
    <text evidence="8">The sequence shown here is derived from an EMBL/GenBank/DDBJ whole genome shotgun (WGS) entry which is preliminary data.</text>
</comment>
<dbReference type="InterPro" id="IPR038005">
    <property type="entry name" value="RX-like_CC"/>
</dbReference>
<feature type="region of interest" description="Disordered" evidence="4">
    <location>
        <begin position="124"/>
        <end position="149"/>
    </location>
</feature>
<feature type="domain" description="Disease resistance N-terminal" evidence="5">
    <location>
        <begin position="5"/>
        <end position="92"/>
    </location>
</feature>
<evidence type="ECO:0000313" key="8">
    <source>
        <dbReference type="EMBL" id="KAF9620053.1"/>
    </source>
</evidence>
<name>A0A835IQZ6_9MAGN</name>
<feature type="domain" description="Disease resistance protein winged helix" evidence="6">
    <location>
        <begin position="174"/>
        <end position="222"/>
    </location>
</feature>
<evidence type="ECO:0000313" key="9">
    <source>
        <dbReference type="Proteomes" id="UP000631114"/>
    </source>
</evidence>
<dbReference type="Proteomes" id="UP000631114">
    <property type="component" value="Unassembled WGS sequence"/>
</dbReference>
<evidence type="ECO:0000256" key="1">
    <source>
        <dbReference type="ARBA" id="ARBA00022737"/>
    </source>
</evidence>
<dbReference type="InterPro" id="IPR041118">
    <property type="entry name" value="Rx_N"/>
</dbReference>
<proteinExistence type="predicted"/>
<gene>
    <name evidence="8" type="ORF">IFM89_010703</name>
</gene>
<evidence type="ECO:0008006" key="10">
    <source>
        <dbReference type="Google" id="ProtNLM"/>
    </source>
</evidence>
<dbReference type="EMBL" id="JADFTS010000002">
    <property type="protein sequence ID" value="KAF9620053.1"/>
    <property type="molecule type" value="Genomic_DNA"/>
</dbReference>
<keyword evidence="9" id="KW-1185">Reference proteome</keyword>
<dbReference type="Pfam" id="PF23598">
    <property type="entry name" value="LRR_14"/>
    <property type="match status" value="1"/>
</dbReference>
<sequence>MAEAIVKFSLQRLKSVLLEENQKISSLEDQTQILISLLDEIGGFFESTDGTTGKNCELETRWFRELIDIVYNMEDCIDNFVVHMENQSASDQTILIDQCKIELENLEKSLLHVRNQMLEDKKGKAVKPESLDVEENTSKADAEPGEASSSPTSFKVYLSNLPYFLQSCLKYCCIFPENYAIPKGRLVRLLVAEGLIQEKPGQIAEDIAKENIKELANLGVLHVDGNKLKVPETIRAFMLCMMGEEGFIVSCTSSDTNVPPTTRRLSIHLDANNIPDNLNNLPLRSLFLFGIRSLSDAALDSLRPVFHEKKFLRVLDLEDVHIKNIPDELGDMIHLRYLGLKNSDIDALPESVTNLRNLQTLDIRWNGKITDISSSILKLVQLRHLKMFKNWGINGVREILVPTDIGRSENLQTFTGLYAGGGIAAALGNLTQLKRLGVMDVAADHVNDLSVSIMKMKGLHSLSLEAKSSYASEVLPSFEPFSPPPDLQKLRLGGRLEKMPSWFSLMGNLIKLRLGFSHLSEDPALVLQFLPNLKHLTLWRAYDGKQIGKEFCGVGGFPKLEVLVIASHVLEEWTELEEGALPNLKYLHMHNCLRLRTLPEGLQHITTLQELKLIPLLDDHVERLKPDGGEENHKIRNIPLISFMPTSVVEQLMRGHPAGQCA</sequence>
<dbReference type="SUPFAM" id="SSF52058">
    <property type="entry name" value="L domain-like"/>
    <property type="match status" value="1"/>
</dbReference>
<dbReference type="PANTHER" id="PTHR47186:SF12">
    <property type="entry name" value="NB-ARC DOMAIN-CONTAINING PROTEIN"/>
    <property type="match status" value="1"/>
</dbReference>
<evidence type="ECO:0000259" key="7">
    <source>
        <dbReference type="Pfam" id="PF23598"/>
    </source>
</evidence>
<dbReference type="AlphaFoldDB" id="A0A835IQZ6"/>
<dbReference type="Pfam" id="PF18052">
    <property type="entry name" value="Rx_N"/>
    <property type="match status" value="1"/>
</dbReference>
<evidence type="ECO:0000256" key="2">
    <source>
        <dbReference type="ARBA" id="ARBA00022741"/>
    </source>
</evidence>
<feature type="domain" description="Disease resistance R13L4/SHOC-2-like LRR" evidence="7">
    <location>
        <begin position="300"/>
        <end position="612"/>
    </location>
</feature>
<dbReference type="Gene3D" id="3.80.10.10">
    <property type="entry name" value="Ribonuclease Inhibitor"/>
    <property type="match status" value="1"/>
</dbReference>
<dbReference type="PANTHER" id="PTHR47186">
    <property type="entry name" value="LEUCINE-RICH REPEAT-CONTAINING PROTEIN 57"/>
    <property type="match status" value="1"/>
</dbReference>
<evidence type="ECO:0000256" key="4">
    <source>
        <dbReference type="SAM" id="MobiDB-lite"/>
    </source>
</evidence>
<evidence type="ECO:0000259" key="5">
    <source>
        <dbReference type="Pfam" id="PF18052"/>
    </source>
</evidence>
<feature type="compositionally biased region" description="Basic and acidic residues" evidence="4">
    <location>
        <begin position="124"/>
        <end position="142"/>
    </location>
</feature>
<accession>A0A835IQZ6</accession>
<evidence type="ECO:0000256" key="3">
    <source>
        <dbReference type="ARBA" id="ARBA00022821"/>
    </source>
</evidence>
<dbReference type="OrthoDB" id="646178at2759"/>
<keyword evidence="3" id="KW-0611">Plant defense</keyword>
<dbReference type="InterPro" id="IPR032675">
    <property type="entry name" value="LRR_dom_sf"/>
</dbReference>